<evidence type="ECO:0000313" key="2">
    <source>
        <dbReference type="EMBL" id="KAF9508432.1"/>
    </source>
</evidence>
<feature type="region of interest" description="Disordered" evidence="1">
    <location>
        <begin position="50"/>
        <end position="156"/>
    </location>
</feature>
<reference evidence="2" key="1">
    <citation type="journal article" date="2020" name="Nat. Commun.">
        <title>Large-scale genome sequencing of mycorrhizal fungi provides insights into the early evolution of symbiotic traits.</title>
        <authorList>
            <person name="Miyauchi S."/>
            <person name="Kiss E."/>
            <person name="Kuo A."/>
            <person name="Drula E."/>
            <person name="Kohler A."/>
            <person name="Sanchez-Garcia M."/>
            <person name="Morin E."/>
            <person name="Andreopoulos B."/>
            <person name="Barry K.W."/>
            <person name="Bonito G."/>
            <person name="Buee M."/>
            <person name="Carver A."/>
            <person name="Chen C."/>
            <person name="Cichocki N."/>
            <person name="Clum A."/>
            <person name="Culley D."/>
            <person name="Crous P.W."/>
            <person name="Fauchery L."/>
            <person name="Girlanda M."/>
            <person name="Hayes R.D."/>
            <person name="Keri Z."/>
            <person name="LaButti K."/>
            <person name="Lipzen A."/>
            <person name="Lombard V."/>
            <person name="Magnuson J."/>
            <person name="Maillard F."/>
            <person name="Murat C."/>
            <person name="Nolan M."/>
            <person name="Ohm R.A."/>
            <person name="Pangilinan J."/>
            <person name="Pereira M.F."/>
            <person name="Perotto S."/>
            <person name="Peter M."/>
            <person name="Pfister S."/>
            <person name="Riley R."/>
            <person name="Sitrit Y."/>
            <person name="Stielow J.B."/>
            <person name="Szollosi G."/>
            <person name="Zifcakova L."/>
            <person name="Stursova M."/>
            <person name="Spatafora J.W."/>
            <person name="Tedersoo L."/>
            <person name="Vaario L.M."/>
            <person name="Yamada A."/>
            <person name="Yan M."/>
            <person name="Wang P."/>
            <person name="Xu J."/>
            <person name="Bruns T."/>
            <person name="Baldrian P."/>
            <person name="Vilgalys R."/>
            <person name="Dunand C."/>
            <person name="Henrissat B."/>
            <person name="Grigoriev I.V."/>
            <person name="Hibbett D."/>
            <person name="Nagy L.G."/>
            <person name="Martin F.M."/>
        </authorList>
    </citation>
    <scope>NUCLEOTIDE SEQUENCE</scope>
    <source>
        <strain evidence="2">UP504</strain>
    </source>
</reference>
<protein>
    <submittedName>
        <fullName evidence="2">Uncharacterized protein</fullName>
    </submittedName>
</protein>
<keyword evidence="3" id="KW-1185">Reference proteome</keyword>
<evidence type="ECO:0000313" key="3">
    <source>
        <dbReference type="Proteomes" id="UP000886523"/>
    </source>
</evidence>
<proteinExistence type="predicted"/>
<dbReference type="Proteomes" id="UP000886523">
    <property type="component" value="Unassembled WGS sequence"/>
</dbReference>
<name>A0A9P6DNY2_9AGAM</name>
<feature type="compositionally biased region" description="Polar residues" evidence="1">
    <location>
        <begin position="106"/>
        <end position="125"/>
    </location>
</feature>
<organism evidence="2 3">
    <name type="scientific">Hydnum rufescens UP504</name>
    <dbReference type="NCBI Taxonomy" id="1448309"/>
    <lineage>
        <taxon>Eukaryota</taxon>
        <taxon>Fungi</taxon>
        <taxon>Dikarya</taxon>
        <taxon>Basidiomycota</taxon>
        <taxon>Agaricomycotina</taxon>
        <taxon>Agaricomycetes</taxon>
        <taxon>Cantharellales</taxon>
        <taxon>Hydnaceae</taxon>
        <taxon>Hydnum</taxon>
    </lineage>
</organism>
<comment type="caution">
    <text evidence="2">The sequence shown here is derived from an EMBL/GenBank/DDBJ whole genome shotgun (WGS) entry which is preliminary data.</text>
</comment>
<feature type="region of interest" description="Disordered" evidence="1">
    <location>
        <begin position="1"/>
        <end position="27"/>
    </location>
</feature>
<evidence type="ECO:0000256" key="1">
    <source>
        <dbReference type="SAM" id="MobiDB-lite"/>
    </source>
</evidence>
<dbReference type="EMBL" id="MU129059">
    <property type="protein sequence ID" value="KAF9508432.1"/>
    <property type="molecule type" value="Genomic_DNA"/>
</dbReference>
<dbReference type="AlphaFoldDB" id="A0A9P6DNY2"/>
<sequence>MTSRTSNPISVYQDSLVPSTSANTQYSGPAVASALPLHLQQAISSFTAFGRGASASPPKSNPDSEFAEPNAPVVRHSTPLRPPSLLQCRNSNVPKDSAMKQPLVTPKQSSMMSEQSNAPSSTGTTAEKKRRSEVGGFQDENQMIPSAPGSGSRPLKLARSPTIHIYGMVSVV</sequence>
<accession>A0A9P6DNY2</accession>
<gene>
    <name evidence="2" type="ORF">BS47DRAFT_1397825</name>
</gene>